<evidence type="ECO:0000313" key="3">
    <source>
        <dbReference type="Proteomes" id="UP001203207"/>
    </source>
</evidence>
<dbReference type="Proteomes" id="UP001203207">
    <property type="component" value="Unassembled WGS sequence"/>
</dbReference>
<keyword evidence="1" id="KW-1133">Transmembrane helix</keyword>
<feature type="transmembrane region" description="Helical" evidence="1">
    <location>
        <begin position="88"/>
        <end position="111"/>
    </location>
</feature>
<dbReference type="RefSeq" id="WP_250583520.1">
    <property type="nucleotide sequence ID" value="NZ_JAKRVX010000002.1"/>
</dbReference>
<keyword evidence="3" id="KW-1185">Reference proteome</keyword>
<feature type="transmembrane region" description="Helical" evidence="1">
    <location>
        <begin position="54"/>
        <end position="76"/>
    </location>
</feature>
<dbReference type="EMBL" id="JAKRVX010000002">
    <property type="protein sequence ID" value="MCL9816652.1"/>
    <property type="molecule type" value="Genomic_DNA"/>
</dbReference>
<protein>
    <submittedName>
        <fullName evidence="2">Uncharacterized protein</fullName>
    </submittedName>
</protein>
<organism evidence="2 3">
    <name type="scientific">Natronocalculus amylovorans</name>
    <dbReference type="NCBI Taxonomy" id="2917812"/>
    <lineage>
        <taxon>Archaea</taxon>
        <taxon>Methanobacteriati</taxon>
        <taxon>Methanobacteriota</taxon>
        <taxon>Stenosarchaea group</taxon>
        <taxon>Halobacteria</taxon>
        <taxon>Halobacteriales</taxon>
        <taxon>Haloferacaceae</taxon>
        <taxon>Natronocalculus</taxon>
    </lineage>
</organism>
<accession>A0AAE3FW26</accession>
<feature type="transmembrane region" description="Helical" evidence="1">
    <location>
        <begin position="21"/>
        <end position="42"/>
    </location>
</feature>
<gene>
    <name evidence="2" type="ORF">AArcSt2_06805</name>
</gene>
<proteinExistence type="predicted"/>
<keyword evidence="1" id="KW-0472">Membrane</keyword>
<keyword evidence="1" id="KW-0812">Transmembrane</keyword>
<evidence type="ECO:0000256" key="1">
    <source>
        <dbReference type="SAM" id="Phobius"/>
    </source>
</evidence>
<comment type="caution">
    <text evidence="2">The sequence shown here is derived from an EMBL/GenBank/DDBJ whole genome shotgun (WGS) entry which is preliminary data.</text>
</comment>
<feature type="transmembrane region" description="Helical" evidence="1">
    <location>
        <begin position="131"/>
        <end position="156"/>
    </location>
</feature>
<reference evidence="2" key="2">
    <citation type="submission" date="2022-02" db="EMBL/GenBank/DDBJ databases">
        <authorList>
            <person name="Elcheninov A.G."/>
            <person name="Sorokin D.Y."/>
            <person name="Kublanov I.V."/>
        </authorList>
    </citation>
    <scope>NUCLEOTIDE SEQUENCE</scope>
    <source>
        <strain evidence="2">AArc-St2</strain>
    </source>
</reference>
<sequence length="186" mass="20089">MEVPAGLSPFAKQSRAEHIATVVLGVLVFAVAYLVTTIAGFGSIGTLQAGPDAFLPRLTAGTVATVSCFSFFALAFIRGYGGPVLNPVIYPIGIAAIVPTVVRWLLFGPAVDELRRRLLLPPLSVLLEMGIYVFGTLIAGISAFGVILLLWSSYVLTDEDMNRWEQTHLSEVFRSAFVDEQNETAR</sequence>
<name>A0AAE3FW26_9EURY</name>
<dbReference type="AlphaFoldDB" id="A0AAE3FW26"/>
<reference evidence="2" key="1">
    <citation type="journal article" date="2022" name="Syst. Appl. Microbiol.">
        <title>Natronocalculus amylovorans gen. nov., sp. nov., and Natranaeroarchaeum aerophilus sp. nov., dominant culturable amylolytic natronoarchaea from hypersaline soda lakes in southwestern Siberia.</title>
        <authorList>
            <person name="Sorokin D.Y."/>
            <person name="Elcheninov A.G."/>
            <person name="Khizhniak T.V."/>
            <person name="Koenen M."/>
            <person name="Bale N.J."/>
            <person name="Damste J.S.S."/>
            <person name="Kublanov I.V."/>
        </authorList>
    </citation>
    <scope>NUCLEOTIDE SEQUENCE</scope>
    <source>
        <strain evidence="2">AArc-St2</strain>
    </source>
</reference>
<evidence type="ECO:0000313" key="2">
    <source>
        <dbReference type="EMBL" id="MCL9816652.1"/>
    </source>
</evidence>